<evidence type="ECO:0000259" key="5">
    <source>
        <dbReference type="Pfam" id="PF04542"/>
    </source>
</evidence>
<reference evidence="7 8" key="1">
    <citation type="submission" date="2019-08" db="EMBL/GenBank/DDBJ databases">
        <title>Deep-cultivation of Planctomycetes and their phenomic and genomic characterization uncovers novel biology.</title>
        <authorList>
            <person name="Wiegand S."/>
            <person name="Jogler M."/>
            <person name="Boedeker C."/>
            <person name="Pinto D."/>
            <person name="Vollmers J."/>
            <person name="Rivas-Marin E."/>
            <person name="Kohn T."/>
            <person name="Peeters S.H."/>
            <person name="Heuer A."/>
            <person name="Rast P."/>
            <person name="Oberbeckmann S."/>
            <person name="Bunk B."/>
            <person name="Jeske O."/>
            <person name="Meyerdierks A."/>
            <person name="Storesund J.E."/>
            <person name="Kallscheuer N."/>
            <person name="Luecker S."/>
            <person name="Lage O.M."/>
            <person name="Pohl T."/>
            <person name="Merkel B.J."/>
            <person name="Hornburger P."/>
            <person name="Mueller R.-W."/>
            <person name="Bruemmer F."/>
            <person name="Labrenz M."/>
            <person name="Spormann A.M."/>
            <person name="Op den Camp H."/>
            <person name="Overmann J."/>
            <person name="Amann R."/>
            <person name="Jetten M.S.M."/>
            <person name="Mascher T."/>
            <person name="Medema M.H."/>
            <person name="Devos D.P."/>
            <person name="Kaster A.-K."/>
            <person name="Ovreas L."/>
            <person name="Rohde M."/>
            <person name="Galperin M.Y."/>
            <person name="Jogler C."/>
        </authorList>
    </citation>
    <scope>NUCLEOTIDE SEQUENCE [LARGE SCALE GENOMIC DNA]</scope>
    <source>
        <strain evidence="7 8">OJF2</strain>
    </source>
</reference>
<keyword evidence="2" id="KW-0805">Transcription regulation</keyword>
<feature type="domain" description="RNA polymerase sigma-70 region 2" evidence="5">
    <location>
        <begin position="25"/>
        <end position="89"/>
    </location>
</feature>
<evidence type="ECO:0000256" key="3">
    <source>
        <dbReference type="ARBA" id="ARBA00023082"/>
    </source>
</evidence>
<dbReference type="EMBL" id="CP042997">
    <property type="protein sequence ID" value="QEH38051.1"/>
    <property type="molecule type" value="Genomic_DNA"/>
</dbReference>
<proteinExistence type="inferred from homology"/>
<keyword evidence="4" id="KW-0804">Transcription</keyword>
<dbReference type="InterPro" id="IPR007627">
    <property type="entry name" value="RNA_pol_sigma70_r2"/>
</dbReference>
<evidence type="ECO:0000256" key="2">
    <source>
        <dbReference type="ARBA" id="ARBA00023015"/>
    </source>
</evidence>
<dbReference type="AlphaFoldDB" id="A0A5B9WDL5"/>
<dbReference type="InterPro" id="IPR036388">
    <property type="entry name" value="WH-like_DNA-bd_sf"/>
</dbReference>
<dbReference type="RefSeq" id="WP_168222173.1">
    <property type="nucleotide sequence ID" value="NZ_CP042997.1"/>
</dbReference>
<dbReference type="GO" id="GO:0003677">
    <property type="term" value="F:DNA binding"/>
    <property type="evidence" value="ECO:0007669"/>
    <property type="project" value="InterPro"/>
</dbReference>
<evidence type="ECO:0000313" key="7">
    <source>
        <dbReference type="EMBL" id="QEH38051.1"/>
    </source>
</evidence>
<dbReference type="Gene3D" id="1.10.10.10">
    <property type="entry name" value="Winged helix-like DNA-binding domain superfamily/Winged helix DNA-binding domain"/>
    <property type="match status" value="1"/>
</dbReference>
<dbReference type="Pfam" id="PF04542">
    <property type="entry name" value="Sigma70_r2"/>
    <property type="match status" value="1"/>
</dbReference>
<name>A0A5B9WDL5_9BACT</name>
<evidence type="ECO:0000256" key="1">
    <source>
        <dbReference type="ARBA" id="ARBA00010641"/>
    </source>
</evidence>
<comment type="similarity">
    <text evidence="1">Belongs to the sigma-70 factor family. ECF subfamily.</text>
</comment>
<sequence length="175" mass="19890">MSDQPTNEELVRRARGGDIAAFGSLYDRTVRLVRSVAADAGRDAAEDVTHETFLRAFRTLGSLRDPARFAPWLVGIARLVVLEQRRVRRFEPLPERGPQTAEADAQADDDAEELLRLVARLPEEERLAVRFFFLNQRSIEETARLLNRSRSGTYAVLQRAKGRLARWLEECGVSR</sequence>
<dbReference type="InterPro" id="IPR013249">
    <property type="entry name" value="RNA_pol_sigma70_r4_t2"/>
</dbReference>
<evidence type="ECO:0000313" key="8">
    <source>
        <dbReference type="Proteomes" id="UP000324233"/>
    </source>
</evidence>
<gene>
    <name evidence="7" type="primary">sigM_2</name>
    <name evidence="7" type="ORF">OJF2_66470</name>
</gene>
<keyword evidence="3" id="KW-0731">Sigma factor</keyword>
<evidence type="ECO:0000256" key="4">
    <source>
        <dbReference type="ARBA" id="ARBA00023163"/>
    </source>
</evidence>
<accession>A0A5B9WDL5</accession>
<dbReference type="NCBIfam" id="TIGR02937">
    <property type="entry name" value="sigma70-ECF"/>
    <property type="match status" value="1"/>
</dbReference>
<evidence type="ECO:0000259" key="6">
    <source>
        <dbReference type="Pfam" id="PF08281"/>
    </source>
</evidence>
<dbReference type="Gene3D" id="1.10.1740.10">
    <property type="match status" value="1"/>
</dbReference>
<dbReference type="GO" id="GO:0016987">
    <property type="term" value="F:sigma factor activity"/>
    <property type="evidence" value="ECO:0007669"/>
    <property type="project" value="UniProtKB-KW"/>
</dbReference>
<dbReference type="PANTHER" id="PTHR43133">
    <property type="entry name" value="RNA POLYMERASE ECF-TYPE SIGMA FACTO"/>
    <property type="match status" value="1"/>
</dbReference>
<protein>
    <submittedName>
        <fullName evidence="7">RNA polymerase sigma factor SigM</fullName>
    </submittedName>
</protein>
<dbReference type="Proteomes" id="UP000324233">
    <property type="component" value="Chromosome"/>
</dbReference>
<feature type="domain" description="RNA polymerase sigma factor 70 region 4 type 2" evidence="6">
    <location>
        <begin position="112"/>
        <end position="164"/>
    </location>
</feature>
<dbReference type="InterPro" id="IPR013324">
    <property type="entry name" value="RNA_pol_sigma_r3/r4-like"/>
</dbReference>
<dbReference type="GO" id="GO:0006352">
    <property type="term" value="P:DNA-templated transcription initiation"/>
    <property type="evidence" value="ECO:0007669"/>
    <property type="project" value="InterPro"/>
</dbReference>
<dbReference type="KEGG" id="agv:OJF2_66470"/>
<keyword evidence="8" id="KW-1185">Reference proteome</keyword>
<organism evidence="7 8">
    <name type="scientific">Aquisphaera giovannonii</name>
    <dbReference type="NCBI Taxonomy" id="406548"/>
    <lineage>
        <taxon>Bacteria</taxon>
        <taxon>Pseudomonadati</taxon>
        <taxon>Planctomycetota</taxon>
        <taxon>Planctomycetia</taxon>
        <taxon>Isosphaerales</taxon>
        <taxon>Isosphaeraceae</taxon>
        <taxon>Aquisphaera</taxon>
    </lineage>
</organism>
<dbReference type="InterPro" id="IPR014284">
    <property type="entry name" value="RNA_pol_sigma-70_dom"/>
</dbReference>
<dbReference type="Pfam" id="PF08281">
    <property type="entry name" value="Sigma70_r4_2"/>
    <property type="match status" value="1"/>
</dbReference>
<dbReference type="SUPFAM" id="SSF88659">
    <property type="entry name" value="Sigma3 and sigma4 domains of RNA polymerase sigma factors"/>
    <property type="match status" value="1"/>
</dbReference>
<dbReference type="InterPro" id="IPR013325">
    <property type="entry name" value="RNA_pol_sigma_r2"/>
</dbReference>
<dbReference type="SUPFAM" id="SSF88946">
    <property type="entry name" value="Sigma2 domain of RNA polymerase sigma factors"/>
    <property type="match status" value="1"/>
</dbReference>
<dbReference type="PANTHER" id="PTHR43133:SF51">
    <property type="entry name" value="RNA POLYMERASE SIGMA FACTOR"/>
    <property type="match status" value="1"/>
</dbReference>
<dbReference type="InterPro" id="IPR039425">
    <property type="entry name" value="RNA_pol_sigma-70-like"/>
</dbReference>